<gene>
    <name evidence="2" type="ORF">N7541_008091</name>
</gene>
<feature type="region of interest" description="Disordered" evidence="1">
    <location>
        <begin position="1"/>
        <end position="20"/>
    </location>
</feature>
<proteinExistence type="predicted"/>
<dbReference type="EMBL" id="JAPZBR010000006">
    <property type="protein sequence ID" value="KAJ5350364.1"/>
    <property type="molecule type" value="Genomic_DNA"/>
</dbReference>
<comment type="caution">
    <text evidence="2">The sequence shown here is derived from an EMBL/GenBank/DDBJ whole genome shotgun (WGS) entry which is preliminary data.</text>
</comment>
<evidence type="ECO:0000313" key="3">
    <source>
        <dbReference type="Proteomes" id="UP001148299"/>
    </source>
</evidence>
<evidence type="ECO:0000256" key="1">
    <source>
        <dbReference type="SAM" id="MobiDB-lite"/>
    </source>
</evidence>
<feature type="compositionally biased region" description="Polar residues" evidence="1">
    <location>
        <begin position="1"/>
        <end position="10"/>
    </location>
</feature>
<protein>
    <submittedName>
        <fullName evidence="2">Uncharacterized protein</fullName>
    </submittedName>
</protein>
<reference evidence="2" key="2">
    <citation type="journal article" date="2023" name="IMA Fungus">
        <title>Comparative genomic study of the Penicillium genus elucidates a diverse pangenome and 15 lateral gene transfer events.</title>
        <authorList>
            <person name="Petersen C."/>
            <person name="Sorensen T."/>
            <person name="Nielsen M.R."/>
            <person name="Sondergaard T.E."/>
            <person name="Sorensen J.L."/>
            <person name="Fitzpatrick D.A."/>
            <person name="Frisvad J.C."/>
            <person name="Nielsen K.L."/>
        </authorList>
    </citation>
    <scope>NUCLEOTIDE SEQUENCE</scope>
    <source>
        <strain evidence="2">IBT 35675</strain>
    </source>
</reference>
<evidence type="ECO:0000313" key="2">
    <source>
        <dbReference type="EMBL" id="KAJ5350364.1"/>
    </source>
</evidence>
<sequence length="85" mass="9545">MASKPLSKQQPKVPLPEDLPLPDPSTLEFCTQVQIRYLCGHSSGGEFIKCPQHLRSEDERCASKSIRHIDGRISSHKCRNCLRSA</sequence>
<dbReference type="Proteomes" id="UP001148299">
    <property type="component" value="Unassembled WGS sequence"/>
</dbReference>
<keyword evidence="3" id="KW-1185">Reference proteome</keyword>
<accession>A0A9W9UN24</accession>
<organism evidence="2 3">
    <name type="scientific">Penicillium brevicompactum</name>
    <dbReference type="NCBI Taxonomy" id="5074"/>
    <lineage>
        <taxon>Eukaryota</taxon>
        <taxon>Fungi</taxon>
        <taxon>Dikarya</taxon>
        <taxon>Ascomycota</taxon>
        <taxon>Pezizomycotina</taxon>
        <taxon>Eurotiomycetes</taxon>
        <taxon>Eurotiomycetidae</taxon>
        <taxon>Eurotiales</taxon>
        <taxon>Aspergillaceae</taxon>
        <taxon>Penicillium</taxon>
    </lineage>
</organism>
<reference evidence="2" key="1">
    <citation type="submission" date="2022-12" db="EMBL/GenBank/DDBJ databases">
        <authorList>
            <person name="Petersen C."/>
        </authorList>
    </citation>
    <scope>NUCLEOTIDE SEQUENCE</scope>
    <source>
        <strain evidence="2">IBT 35675</strain>
    </source>
</reference>
<dbReference type="AlphaFoldDB" id="A0A9W9UN24"/>
<name>A0A9W9UN24_PENBR</name>